<keyword evidence="9" id="KW-0119">Carbohydrate metabolism</keyword>
<accession>A0A1Q9D2B7</accession>
<evidence type="ECO:0000256" key="8">
    <source>
        <dbReference type="ARBA" id="ARBA00023253"/>
    </source>
</evidence>
<keyword evidence="3" id="KW-0808">Transferase</keyword>
<comment type="subcellular location">
    <subcellularLocation>
        <location evidence="1">Membrane</location>
        <topology evidence="1">Multi-pass membrane protein</topology>
    </subcellularLocation>
</comment>
<dbReference type="GO" id="GO:0005221">
    <property type="term" value="F:intracellularly cyclic nucleotide-activated monoatomic cation channel activity"/>
    <property type="evidence" value="ECO:0007669"/>
    <property type="project" value="InterPro"/>
</dbReference>
<feature type="region of interest" description="Disordered" evidence="13">
    <location>
        <begin position="302"/>
        <end position="382"/>
    </location>
</feature>
<keyword evidence="4 14" id="KW-0812">Transmembrane</keyword>
<evidence type="ECO:0000256" key="10">
    <source>
        <dbReference type="ARBA" id="ARBA00023286"/>
    </source>
</evidence>
<dbReference type="PANTHER" id="PTHR45638:SF11">
    <property type="entry name" value="CYCLIC NUCLEOTIDE-GATED CATION CHANNEL SUBUNIT A"/>
    <property type="match status" value="1"/>
</dbReference>
<keyword evidence="2" id="KW-0813">Transport</keyword>
<proteinExistence type="predicted"/>
<feature type="transmembrane region" description="Helical" evidence="14">
    <location>
        <begin position="3411"/>
        <end position="3430"/>
    </location>
</feature>
<evidence type="ECO:0000313" key="16">
    <source>
        <dbReference type="EMBL" id="OLP89329.1"/>
    </source>
</evidence>
<feature type="compositionally biased region" description="Acidic residues" evidence="13">
    <location>
        <begin position="243"/>
        <end position="257"/>
    </location>
</feature>
<evidence type="ECO:0000256" key="13">
    <source>
        <dbReference type="SAM" id="MobiDB-lite"/>
    </source>
</evidence>
<evidence type="ECO:0000256" key="6">
    <source>
        <dbReference type="ARBA" id="ARBA00023065"/>
    </source>
</evidence>
<evidence type="ECO:0000256" key="1">
    <source>
        <dbReference type="ARBA" id="ARBA00004141"/>
    </source>
</evidence>
<feature type="compositionally biased region" description="Gly residues" evidence="13">
    <location>
        <begin position="4064"/>
        <end position="4074"/>
    </location>
</feature>
<feature type="region of interest" description="Disordered" evidence="13">
    <location>
        <begin position="1591"/>
        <end position="1615"/>
    </location>
</feature>
<feature type="coiled-coil region" evidence="12">
    <location>
        <begin position="3969"/>
        <end position="3996"/>
    </location>
</feature>
<evidence type="ECO:0000259" key="15">
    <source>
        <dbReference type="PROSITE" id="PS50042"/>
    </source>
</evidence>
<feature type="domain" description="Cyclic nucleotide-binding" evidence="15">
    <location>
        <begin position="2971"/>
        <end position="3074"/>
    </location>
</feature>
<evidence type="ECO:0000256" key="2">
    <source>
        <dbReference type="ARBA" id="ARBA00022448"/>
    </source>
</evidence>
<evidence type="ECO:0000256" key="12">
    <source>
        <dbReference type="SAM" id="Coils"/>
    </source>
</evidence>
<feature type="compositionally biased region" description="Basic and acidic residues" evidence="13">
    <location>
        <begin position="606"/>
        <end position="617"/>
    </location>
</feature>
<keyword evidence="8" id="KW-0294">Fucose metabolism</keyword>
<feature type="region of interest" description="Disordered" evidence="13">
    <location>
        <begin position="243"/>
        <end position="269"/>
    </location>
</feature>
<dbReference type="CDD" id="cd11296">
    <property type="entry name" value="O-FucT_like"/>
    <property type="match status" value="1"/>
</dbReference>
<feature type="transmembrane region" description="Helical" evidence="14">
    <location>
        <begin position="3135"/>
        <end position="3155"/>
    </location>
</feature>
<dbReference type="Gene3D" id="3.40.50.11350">
    <property type="match status" value="1"/>
</dbReference>
<dbReference type="PROSITE" id="PS50042">
    <property type="entry name" value="CNMP_BINDING_3"/>
    <property type="match status" value="4"/>
</dbReference>
<dbReference type="GO" id="GO:0006004">
    <property type="term" value="P:fucose metabolic process"/>
    <property type="evidence" value="ECO:0007669"/>
    <property type="project" value="UniProtKB-KW"/>
</dbReference>
<dbReference type="EMBL" id="LSRX01000766">
    <property type="protein sequence ID" value="OLP89329.1"/>
    <property type="molecule type" value="Genomic_DNA"/>
</dbReference>
<keyword evidence="12" id="KW-0175">Coiled coil</keyword>
<feature type="compositionally biased region" description="Polar residues" evidence="13">
    <location>
        <begin position="4015"/>
        <end position="4027"/>
    </location>
</feature>
<dbReference type="InterPro" id="IPR050866">
    <property type="entry name" value="CNG_cation_channel"/>
</dbReference>
<dbReference type="InterPro" id="IPR000595">
    <property type="entry name" value="cNMP-bd_dom"/>
</dbReference>
<keyword evidence="7 14" id="KW-0472">Membrane</keyword>
<dbReference type="GO" id="GO:0016740">
    <property type="term" value="F:transferase activity"/>
    <property type="evidence" value="ECO:0007669"/>
    <property type="project" value="UniProtKB-KW"/>
</dbReference>
<dbReference type="SMART" id="SM00100">
    <property type="entry name" value="cNMP"/>
    <property type="match status" value="2"/>
</dbReference>
<keyword evidence="5 14" id="KW-1133">Transmembrane helix</keyword>
<keyword evidence="6" id="KW-0406">Ion transport</keyword>
<reference evidence="16 17" key="1">
    <citation type="submission" date="2016-02" db="EMBL/GenBank/DDBJ databases">
        <title>Genome analysis of coral dinoflagellate symbionts highlights evolutionary adaptations to a symbiotic lifestyle.</title>
        <authorList>
            <person name="Aranda M."/>
            <person name="Li Y."/>
            <person name="Liew Y.J."/>
            <person name="Baumgarten S."/>
            <person name="Simakov O."/>
            <person name="Wilson M."/>
            <person name="Piel J."/>
            <person name="Ashoor H."/>
            <person name="Bougouffa S."/>
            <person name="Bajic V.B."/>
            <person name="Ryu T."/>
            <person name="Ravasi T."/>
            <person name="Bayer T."/>
            <person name="Micklem G."/>
            <person name="Kim H."/>
            <person name="Bhak J."/>
            <person name="Lajeunesse T.C."/>
            <person name="Voolstra C.R."/>
        </authorList>
    </citation>
    <scope>NUCLEOTIDE SEQUENCE [LARGE SCALE GENOMIC DNA]</scope>
    <source>
        <strain evidence="16 17">CCMP2467</strain>
    </source>
</reference>
<feature type="domain" description="Cyclic nucleotide-binding" evidence="15">
    <location>
        <begin position="3286"/>
        <end position="3377"/>
    </location>
</feature>
<evidence type="ECO:0000256" key="14">
    <source>
        <dbReference type="SAM" id="Phobius"/>
    </source>
</evidence>
<dbReference type="GO" id="GO:0016020">
    <property type="term" value="C:membrane"/>
    <property type="evidence" value="ECO:0007669"/>
    <property type="project" value="UniProtKB-SubCell"/>
</dbReference>
<keyword evidence="11" id="KW-0407">Ion channel</keyword>
<name>A0A1Q9D2B7_SYMMI</name>
<dbReference type="Proteomes" id="UP000186817">
    <property type="component" value="Unassembled WGS sequence"/>
</dbReference>
<feature type="region of interest" description="Disordered" evidence="13">
    <location>
        <begin position="4055"/>
        <end position="4074"/>
    </location>
</feature>
<feature type="region of interest" description="Disordered" evidence="13">
    <location>
        <begin position="3832"/>
        <end position="3878"/>
    </location>
</feature>
<feature type="non-terminal residue" evidence="16">
    <location>
        <position position="1"/>
    </location>
</feature>
<evidence type="ECO:0000256" key="5">
    <source>
        <dbReference type="ARBA" id="ARBA00022989"/>
    </source>
</evidence>
<dbReference type="PANTHER" id="PTHR45638">
    <property type="entry name" value="CYCLIC NUCLEOTIDE-GATED CATION CHANNEL SUBUNIT A"/>
    <property type="match status" value="1"/>
</dbReference>
<keyword evidence="10" id="KW-1071">Ligand-gated ion channel</keyword>
<evidence type="ECO:0000256" key="4">
    <source>
        <dbReference type="ARBA" id="ARBA00022692"/>
    </source>
</evidence>
<dbReference type="InterPro" id="IPR014710">
    <property type="entry name" value="RmlC-like_jellyroll"/>
</dbReference>
<evidence type="ECO:0000256" key="9">
    <source>
        <dbReference type="ARBA" id="ARBA00023277"/>
    </source>
</evidence>
<dbReference type="Pfam" id="PF00027">
    <property type="entry name" value="cNMP_binding"/>
    <property type="match status" value="2"/>
</dbReference>
<gene>
    <name evidence="16" type="ORF">AK812_SmicGene29216</name>
</gene>
<feature type="compositionally biased region" description="Low complexity" evidence="13">
    <location>
        <begin position="309"/>
        <end position="331"/>
    </location>
</feature>
<keyword evidence="17" id="KW-1185">Reference proteome</keyword>
<feature type="region of interest" description="Disordered" evidence="13">
    <location>
        <begin position="597"/>
        <end position="630"/>
    </location>
</feature>
<dbReference type="Gene3D" id="2.60.120.10">
    <property type="entry name" value="Jelly Rolls"/>
    <property type="match status" value="3"/>
</dbReference>
<dbReference type="CDD" id="cd00038">
    <property type="entry name" value="CAP_ED"/>
    <property type="match status" value="2"/>
</dbReference>
<comment type="caution">
    <text evidence="16">The sequence shown here is derived from an EMBL/GenBank/DDBJ whole genome shotgun (WGS) entry which is preliminary data.</text>
</comment>
<dbReference type="SUPFAM" id="SSF51206">
    <property type="entry name" value="cAMP-binding domain-like"/>
    <property type="match status" value="2"/>
</dbReference>
<evidence type="ECO:0000256" key="7">
    <source>
        <dbReference type="ARBA" id="ARBA00023136"/>
    </source>
</evidence>
<feature type="region of interest" description="Disordered" evidence="13">
    <location>
        <begin position="4003"/>
        <end position="4032"/>
    </location>
</feature>
<dbReference type="GO" id="GO:0044877">
    <property type="term" value="F:protein-containing complex binding"/>
    <property type="evidence" value="ECO:0007669"/>
    <property type="project" value="TreeGrafter"/>
</dbReference>
<feature type="domain" description="Cyclic nucleotide-binding" evidence="15">
    <location>
        <begin position="2456"/>
        <end position="2496"/>
    </location>
</feature>
<dbReference type="InterPro" id="IPR019378">
    <property type="entry name" value="GDP-Fuc_O-FucTrfase"/>
</dbReference>
<evidence type="ECO:0000256" key="11">
    <source>
        <dbReference type="ARBA" id="ARBA00023303"/>
    </source>
</evidence>
<dbReference type="PROSITE" id="PS00889">
    <property type="entry name" value="CNMP_BINDING_2"/>
    <property type="match status" value="1"/>
</dbReference>
<dbReference type="InterPro" id="IPR018488">
    <property type="entry name" value="cNMP-bd_CS"/>
</dbReference>
<feature type="compositionally biased region" description="Basic and acidic residues" evidence="13">
    <location>
        <begin position="1596"/>
        <end position="1608"/>
    </location>
</feature>
<feature type="compositionally biased region" description="Low complexity" evidence="13">
    <location>
        <begin position="3855"/>
        <end position="3878"/>
    </location>
</feature>
<feature type="domain" description="Cyclic nucleotide-binding" evidence="15">
    <location>
        <begin position="2875"/>
        <end position="2924"/>
    </location>
</feature>
<organism evidence="16 17">
    <name type="scientific">Symbiodinium microadriaticum</name>
    <name type="common">Dinoflagellate</name>
    <name type="synonym">Zooxanthella microadriatica</name>
    <dbReference type="NCBI Taxonomy" id="2951"/>
    <lineage>
        <taxon>Eukaryota</taxon>
        <taxon>Sar</taxon>
        <taxon>Alveolata</taxon>
        <taxon>Dinophyceae</taxon>
        <taxon>Suessiales</taxon>
        <taxon>Symbiodiniaceae</taxon>
        <taxon>Symbiodinium</taxon>
    </lineage>
</organism>
<sequence>ACALATFHFAHVKALNTHKDDEWEVVREEPAAPVGGSEPACGRGAPAVRHGVPRLAYRRRSTPLLLGLWPALPLGLEMQIDELAFASSGLLQPVVVRAPVAGIPRDREARVLCAPVLRREGGFLLALPSGSVPPNLLKAGNEAEVPVGALHGPSTLIEVLSVEEGEDGAEVPTGETLSILLVDVDNAAIEHMALYDPASEGPVVFFDPVHRERFPEVGQLLALARGWLRTVAADRLAFYTAEGEPDVPEEEALEEEPPAQLGPNRPRAKRVTTAQLATQMSSLLEVMPKLAQQLEALTSRQEALESEIRAPPADRAAPAAQVPAHQQHFVAPTAKGPGLPGPKEVAKLLGPPPKTRAPTLQSPQPPLLADTGQPALDEQVPPPEELGTALAQQGSALTLLVNHLIAQAAENSGDFGVSGPGGASLSSRGSAKREKLLSELEAHTGSFMVSVMQTGFRRMNPTAPLPRSLDDFRASPPPFRFTEYFEKYGGFGQQRELGLVAYMVAQVADMLMSGEVEGSLDLLSLLLVSLEQANQDHGKWDVAFTLSLFPDPPVQLFQNRSSVHNPRLKAWAPLCPAPWATVALAYLKEADSILQRRQEAATPGGRKQEADDAEQPKRPPRKPRFPKGPRLASLVAGSRPDAPSQALTRLAIRKGFRLLGRLLDLQPSLLHLTYAPGAFLCLALWLSGSFRSLPCACRLPVFLGLLIFSGLGRGLRLTTAMVLFALGLMDNVLHSLLPTALALLMGHVTVLRPRVPKRPRSTAPCLIRPPAMLADSALKAQRKESIDVPSSSRRAKQLIARLSELSSDFALRRVSCDPYSRTFTCAAMSPEDRASALSPYRSLQADRLKLSGSANWDPTEYLENSLFMAFREPASLELPCVPEPGPQDVPLGHSESPSELHKLALLWDSQFLLRLSSKGPPAHKAVRLFNALKSPSTDRQIADRRGRNHVEGTIPGPSRFLPTGVSLTNLFLDPHRQRFSVNATDRKDFYHQLACPSRRSRCNLLTPPLPAAWLKETAAYRAFCAGEGLCESRGPPKDDDELFLGFGAILQGDALGVEFATSAHSSLLFEGGLLTEQTRILGSRLFPPGGREDLVEGLVIDDFYAISCPELSATGPPEATKALQTSQKIYDRAGLLGSREKDVIDSDRACCAGAEIDGSARTRGLGLALVGPPVAKRIGLAALSLEACRLEKTTDHLHLSLLGAWTSALMFRRPLMSVLQRAYGLIDASKVEPNSSTIVGLPRAVADEFVVLSALCHLVTSDVSAPWPGEVFASDSSEFAGAFVSASIDPELARLLWGAHHVPSEGARVLSRHGAALRRVDLLYEETAETKEPGPKRPPALRFHFLQIGARQSELYQLLRADGLRVGPWVDLSCSPEYDWARPRVVEWVFHLVENGLVDSILVGPPSGAFGFGGRSRRRQGFSALIVTLGGFFSPLACLPASVTPTSLGVACTKVSFGQYPHLPCCPTRLMPADGPSRLDQISAPGRTFLDSSWTLAELRRLAVLPRLRRWTAAWLRFTFLLSSLRPSAGGPHRGAGLAFRTYTPSPLDFDSTLGFPGEGPSCRSFGLLLLLWASSLFRVGSVKAGLSHGLPPRNSGDKLRSERRKSSELPPGRAVEPRTLQRREVLWTAFLDWLEKEGIQRDLFEDCVGFFDIDAINAVLSKYGRALYAGGRPYSHYSETINSFSARVPKARRLLQPAWDVAFVWRKSEPTEHHTAMPWQILVGLLTLSLTWGWVRVAGILALTFGGMLRIGEAISAKRLQLLLPEDVGGTHDFALFSIEEPKTRFRAARHQSVKIDQPDLLKVLSVCFGRLEQHRRLWPFSGQSLRPFLELASLRAGGATWFMLVTEDAEMLRRRGRWLSSRIMEIYVQEVTSLQFLPVQTARTRQIVYFALQSFTQVLEASAFFSKIQVPPEHWYILFATGRIKGMVKLRELRALKVSLIVCFATAFWIPDATMLVQVGKRYVSEQREIDPLFAKAMQELLGRSKVFRDTHEEFIRDLIVSCNRREYPVNRYIMEEGMKGDSMWRSGRGRHTRSSGVIVRAEAQQTERPELPDRLEVGNGEEEDEFFQKTFPRPDQLEKWVDGKKYILVKYSKSPEWVPEEDVGVYRFSLRGYESRNDDGNWVSHAQMPEDTSHLTDAQRERLILELRGQVNFNLSDGTDEDGFRPLPKVPPLERWPYYQMEVSEQLKVSPDELKDFQELDLTEDLPRAFFLANRWKQANEARRHLGYSVNTTLNDVANMNGTVLGFKAMVEQFKRTSKFRRRKPEDPMPSDAERLKSLKITSLLGTKKGSAMALWCYNSRNQKLLVDLCLGDDCMDQGLYAEEVLLRKLISTAVDLGATKLWCRSRRTESGKVFLPPPMRSLGFTAVPVEEQEEEEWEDLSAPVTKAEVSEVIPGLHLWMTTRDLESYMGAANTWCDEMGATDLNEVADNKQELADFLQTEHGMSEDERQRYVLFKGVVEVTSGGRYVCKLKDGSIIGEVSVALHSLIPRSTWFPMCHNGALMRAERPAPWWFLGVCCRLLWLMVLRSPMPAECNSDVCTADDCGPRRYLFCSFNYRNGLGDQRLLWFQTALKLSKRLGRTLVLPPFWVPDVDGDQYQERNAHFEPFHSLYDPAAFGDYASWISYTDFRTQANATIDVVYMTPREAKNHHGIDCFAGQTVEMPDGRMSIFEDAWWYSRIKCLETREMMTPFLQSREEVLALNTRNNQELPGYRVDLIPLGECGKQWPYDMAFNTTLVDAARSFIRERLMHDGSFMAVHWRHGTSMHKDAEKLADEVLSTLDKHGLIVRRAFLSTNCKDEADLEELKKKLGMEIVQFKEASFAPWQRALIDMIIASEAPLFVPSSYSSSFAKTILFHRVKGRQKIEEDVRTALLNVDNRRTASVRSLARCDVAIISRFSFHSILEKYPWEKRKFQREMKHKLMELGKLIDVKDDINLEQQATQCDALKQLPFFSDNSESMHEFVAELAMNTSTYWYQPGKVLLEEGDINCDEMFILLRGACEVSSCGQFLGRIENDVIGEIGILDLLERRTATVKTATACQCMKLSRQVMVPILAKYPDARLRLLELARTRLTAINEAMNGPQDGPERGTVAVQDLCGRLPGCAIGFGPHVPKVQLRALPEVPSFSVRDRLLIWQPLIAAVLIFGTYAFIIWKSNRAADARDRRMEKELELRRLRGLQLVRGNAGEDEVEACAAELEQLKLDEKSEREIIGWGTASPTSRRYSLELSSLPQTDVSREYLLMQPAKTEVETERSSGGSDDSEWVESLAVLIGTVDASLLAMNPMFQDAPIPLVYALSQRMVDKKFEDGEVILKDGEVFQPGHDFVYFILKGEVEIWKDGNFIVLLRDGETFGDLAALRKLAARQATAKAKGQVTCRAFGTARSSLKNSDCLCAACQHGHQAMHECWQSAFLVALLIIVSAGRPTWTFWTNLFRRRAVPSMEDLDSFYQSLEGSGLPRLTENPGPLPCPGHFTEILEKALDRWESGDPALKPHVLHSTEECQAFQYLESLHEEMKKRSLCCHRCGMNFGRRFAELKRHLAACKSEASPPWPPPRLWRADSAAKGTKRDREGDVIDLSVLGRSLLEVLEQHPNDLVMEIWEEIMTFRESQMKQKADLQKHLTHKTVDIDFMFFKLPAMSVKRCFGHSFSRRGGDGYLLPGGERQAEPVPTMGYFKYQESPTDGLPAGATTVMIRGVARSMSLDAFIRLLFMITKNFDLVYVPVGSKTSTNLGLAFVNYVDEESARIGFSALRKARGPQQFRLVKSAYVQGFCPNLAFILASGNDMEVSAGHHDLVMAMFDNGRRVKDVAARIQESVTPELFAEAQELVAKIESEHRKESTADTSTSFRRTESRYSRSQGSSQSSCSSTANARSYRNSQSSSQVSTYYPGYLEYGGMGYAERYVEAPSPWFPEAFVPHDMRPFAGDGVHHQMPMQSMRPMNPAVQNSDVLQPMHTLQAQTQMQQAAAQQLQLHHMRLQQLQMQQSQLQRELQDRRTQPQLHGEELYQVPQEPPVPSFSQQRSSNTRTPQRPRVIHSGLRTWSILRLRRLVASLRGRQSHAQTSVNGGGFAGPGGARVDGDWQSSCAKEGQKSASASHRMICRFRSGGA</sequence>
<dbReference type="InterPro" id="IPR018490">
    <property type="entry name" value="cNMP-bd_dom_sf"/>
</dbReference>
<dbReference type="Pfam" id="PF10250">
    <property type="entry name" value="O-FucT"/>
    <property type="match status" value="1"/>
</dbReference>
<evidence type="ECO:0000313" key="17">
    <source>
        <dbReference type="Proteomes" id="UP000186817"/>
    </source>
</evidence>
<feature type="compositionally biased region" description="Basic residues" evidence="13">
    <location>
        <begin position="618"/>
        <end position="627"/>
    </location>
</feature>
<dbReference type="OrthoDB" id="434360at2759"/>
<protein>
    <recommendedName>
        <fullName evidence="15">Cyclic nucleotide-binding domain-containing protein</fullName>
    </recommendedName>
</protein>
<evidence type="ECO:0000256" key="3">
    <source>
        <dbReference type="ARBA" id="ARBA00022679"/>
    </source>
</evidence>